<evidence type="ECO:0000313" key="4">
    <source>
        <dbReference type="EMBL" id="QCI60247.1"/>
    </source>
</evidence>
<name>A0A4D7B1B3_9FIRM</name>
<keyword evidence="2" id="KW-0732">Signal</keyword>
<evidence type="ECO:0000259" key="3">
    <source>
        <dbReference type="PROSITE" id="PS51272"/>
    </source>
</evidence>
<gene>
    <name evidence="4" type="ORF">EIO64_14330</name>
</gene>
<feature type="domain" description="SLH" evidence="3">
    <location>
        <begin position="60"/>
        <end position="123"/>
    </location>
</feature>
<dbReference type="Proteomes" id="UP000298642">
    <property type="component" value="Chromosome"/>
</dbReference>
<evidence type="ECO:0000256" key="1">
    <source>
        <dbReference type="ARBA" id="ARBA00022737"/>
    </source>
</evidence>
<dbReference type="Pfam" id="PF20251">
    <property type="entry name" value="Big_14"/>
    <property type="match status" value="1"/>
</dbReference>
<keyword evidence="5" id="KW-1185">Reference proteome</keyword>
<evidence type="ECO:0000256" key="2">
    <source>
        <dbReference type="SAM" id="SignalP"/>
    </source>
</evidence>
<dbReference type="RefSeq" id="WP_136891539.1">
    <property type="nucleotide sequence ID" value="NZ_CAUWCU010000021.1"/>
</dbReference>
<feature type="chain" id="PRO_5020317493" evidence="2">
    <location>
        <begin position="26"/>
        <end position="301"/>
    </location>
</feature>
<dbReference type="PROSITE" id="PS51272">
    <property type="entry name" value="SLH"/>
    <property type="match status" value="2"/>
</dbReference>
<dbReference type="KEGG" id="obj:EIO64_14330"/>
<dbReference type="EMBL" id="CP034413">
    <property type="protein sequence ID" value="QCI60247.1"/>
    <property type="molecule type" value="Genomic_DNA"/>
</dbReference>
<dbReference type="AlphaFoldDB" id="A0A4D7B1B3"/>
<protein>
    <submittedName>
        <fullName evidence="4">S-layer homology domain-containing protein</fullName>
    </submittedName>
</protein>
<dbReference type="Pfam" id="PF00395">
    <property type="entry name" value="SLH"/>
    <property type="match status" value="1"/>
</dbReference>
<feature type="signal peptide" evidence="2">
    <location>
        <begin position="1"/>
        <end position="25"/>
    </location>
</feature>
<evidence type="ECO:0000313" key="5">
    <source>
        <dbReference type="Proteomes" id="UP000298642"/>
    </source>
</evidence>
<proteinExistence type="predicted"/>
<keyword evidence="1" id="KW-0677">Repeat</keyword>
<organism evidence="4 5">
    <name type="scientific">Dysosmobacter welbionis</name>
    <dbReference type="NCBI Taxonomy" id="2093857"/>
    <lineage>
        <taxon>Bacteria</taxon>
        <taxon>Bacillati</taxon>
        <taxon>Bacillota</taxon>
        <taxon>Clostridia</taxon>
        <taxon>Eubacteriales</taxon>
        <taxon>Oscillospiraceae</taxon>
        <taxon>Dysosmobacter</taxon>
    </lineage>
</organism>
<dbReference type="InterPro" id="IPR046878">
    <property type="entry name" value="Big_14"/>
</dbReference>
<dbReference type="InterPro" id="IPR001119">
    <property type="entry name" value="SLH_dom"/>
</dbReference>
<accession>A0A4D7B1B3</accession>
<sequence>MRRRIWRGWILCLCACLLLCGAASGTGSTPPDAVSRGAFADALYDAHVAHGGAPVVSEGSSAPFRDVGSWSPYFEALCWAKASGIAGGYAGGAFRPAAPVTRQQATVMLYRYAKTTDLPLEKGSDRDLAGYRDVDTIPTWSREAVQWAVRNGLWFSGSATELQAAENVSWEELAVLTQRLFLGGMPAAALSAAPEGLTMELQQCTTTGAVVVLQNAAEETFSYGADYGLYRQVNGGWYQMNKEMDTIAIAYELAPGESRKLTLSWGELDWGGVLPAGTYCVAQGGLLGEQQVTVSVTFAIK</sequence>
<feature type="domain" description="SLH" evidence="3">
    <location>
        <begin position="128"/>
        <end position="191"/>
    </location>
</feature>
<reference evidence="5" key="1">
    <citation type="submission" date="2018-12" db="EMBL/GenBank/DDBJ databases">
        <title>Dusodibacter welbiota gen. nov., sp. nov., isolated from human faeces and emended description of the Oscillibacter genus.</title>
        <authorList>
            <person name="Le Roy T."/>
            <person name="Van der Smissen P."/>
            <person name="Delzenne N."/>
            <person name="Muccioli G."/>
            <person name="Collet J.F."/>
            <person name="Cani P.D."/>
        </authorList>
    </citation>
    <scope>NUCLEOTIDE SEQUENCE [LARGE SCALE GENOMIC DNA]</scope>
    <source>
        <strain evidence="5">J115</strain>
    </source>
</reference>